<accession>A0A1H5ZTJ2</accession>
<protein>
    <recommendedName>
        <fullName evidence="1">DUF6046 domain-containing protein</fullName>
    </recommendedName>
</protein>
<evidence type="ECO:0000313" key="2">
    <source>
        <dbReference type="EMBL" id="SEG39472.1"/>
    </source>
</evidence>
<gene>
    <name evidence="2" type="ORF">SAMN05421847_2189</name>
</gene>
<organism evidence="2 3">
    <name type="scientific">Halpernia humi</name>
    <dbReference type="NCBI Taxonomy" id="493375"/>
    <lineage>
        <taxon>Bacteria</taxon>
        <taxon>Pseudomonadati</taxon>
        <taxon>Bacteroidota</taxon>
        <taxon>Flavobacteriia</taxon>
        <taxon>Flavobacteriales</taxon>
        <taxon>Weeksellaceae</taxon>
        <taxon>Chryseobacterium group</taxon>
        <taxon>Halpernia</taxon>
    </lineage>
</organism>
<dbReference type="Pfam" id="PF19512">
    <property type="entry name" value="DUF6046"/>
    <property type="match status" value="1"/>
</dbReference>
<sequence>MKLTNENALIASLLGSKVVEQIPRFAAVQNEISKHVLPPVRFLPILNQPVNVHYPSYEVQNNEDQLWRNDQTISEDNQFFPFSFRSSKDENWYLLPWEPMLNIEGANIIVKRNIAKAGKNLIGSIKERWSTDDYQITITGAFYGDKMLGKSSQTYPRYEMERLRDYLLTAEAIEVLCEPLQILNINKIVIESVSFPFTKGENVQAYEIKALSDFPYNLIYKRKKGILDVGIPIGGQPER</sequence>
<dbReference type="RefSeq" id="WP_103914065.1">
    <property type="nucleotide sequence ID" value="NZ_FNUS01000005.1"/>
</dbReference>
<dbReference type="EMBL" id="FNUS01000005">
    <property type="protein sequence ID" value="SEG39472.1"/>
    <property type="molecule type" value="Genomic_DNA"/>
</dbReference>
<dbReference type="InterPro" id="IPR046109">
    <property type="entry name" value="DUF6046"/>
</dbReference>
<evidence type="ECO:0000313" key="3">
    <source>
        <dbReference type="Proteomes" id="UP000236738"/>
    </source>
</evidence>
<dbReference type="OrthoDB" id="1069014at2"/>
<keyword evidence="3" id="KW-1185">Reference proteome</keyword>
<evidence type="ECO:0000259" key="1">
    <source>
        <dbReference type="Pfam" id="PF19512"/>
    </source>
</evidence>
<dbReference type="Proteomes" id="UP000236738">
    <property type="component" value="Unassembled WGS sequence"/>
</dbReference>
<dbReference type="AlphaFoldDB" id="A0A1H5ZTJ2"/>
<proteinExistence type="predicted"/>
<reference evidence="3" key="1">
    <citation type="submission" date="2016-10" db="EMBL/GenBank/DDBJ databases">
        <authorList>
            <person name="Varghese N."/>
            <person name="Submissions S."/>
        </authorList>
    </citation>
    <scope>NUCLEOTIDE SEQUENCE [LARGE SCALE GENOMIC DNA]</scope>
    <source>
        <strain evidence="3">DSM 21580</strain>
    </source>
</reference>
<feature type="domain" description="DUF6046" evidence="1">
    <location>
        <begin position="95"/>
        <end position="222"/>
    </location>
</feature>
<name>A0A1H5ZTJ2_9FLAO</name>